<protein>
    <submittedName>
        <fullName evidence="3">Uncharacterized protein</fullName>
    </submittedName>
</protein>
<feature type="region of interest" description="Disordered" evidence="1">
    <location>
        <begin position="59"/>
        <end position="139"/>
    </location>
</feature>
<reference evidence="3" key="1">
    <citation type="submission" date="2022-11" db="UniProtKB">
        <authorList>
            <consortium name="WormBaseParasite"/>
        </authorList>
    </citation>
    <scope>IDENTIFICATION</scope>
</reference>
<organism evidence="2 3">
    <name type="scientific">Plectus sambesii</name>
    <dbReference type="NCBI Taxonomy" id="2011161"/>
    <lineage>
        <taxon>Eukaryota</taxon>
        <taxon>Metazoa</taxon>
        <taxon>Ecdysozoa</taxon>
        <taxon>Nematoda</taxon>
        <taxon>Chromadorea</taxon>
        <taxon>Plectida</taxon>
        <taxon>Plectina</taxon>
        <taxon>Plectoidea</taxon>
        <taxon>Plectidae</taxon>
        <taxon>Plectus</taxon>
    </lineage>
</organism>
<keyword evidence="2" id="KW-1185">Reference proteome</keyword>
<dbReference type="AlphaFoldDB" id="A0A914XL47"/>
<evidence type="ECO:0000256" key="1">
    <source>
        <dbReference type="SAM" id="MobiDB-lite"/>
    </source>
</evidence>
<evidence type="ECO:0000313" key="3">
    <source>
        <dbReference type="WBParaSite" id="PSAMB.scaffold8365size6299.g31323.t1"/>
    </source>
</evidence>
<feature type="compositionally biased region" description="Basic and acidic residues" evidence="1">
    <location>
        <begin position="126"/>
        <end position="139"/>
    </location>
</feature>
<feature type="compositionally biased region" description="Polar residues" evidence="1">
    <location>
        <begin position="64"/>
        <end position="73"/>
    </location>
</feature>
<name>A0A914XL47_9BILA</name>
<dbReference type="WBParaSite" id="PSAMB.scaffold8365size6299.g31323.t1">
    <property type="protein sequence ID" value="PSAMB.scaffold8365size6299.g31323.t1"/>
    <property type="gene ID" value="PSAMB.scaffold8365size6299.g31323"/>
</dbReference>
<sequence length="139" mass="15437">SLLQAPDAPDSTTAGVRPRSDSRSSVDLLVSNNNNLWQHPQQSSDKVGGTSMLVKLLEHPPHQTPTLPTSIANSPLDKLANENKNRPDQQPVVTTGLAEMLSSRQRPTPAQRHYAPNTQPQPQLQRYERSFDSIEIRLE</sequence>
<accession>A0A914XL47</accession>
<dbReference type="Proteomes" id="UP000887566">
    <property type="component" value="Unplaced"/>
</dbReference>
<evidence type="ECO:0000313" key="2">
    <source>
        <dbReference type="Proteomes" id="UP000887566"/>
    </source>
</evidence>
<feature type="region of interest" description="Disordered" evidence="1">
    <location>
        <begin position="1"/>
        <end position="27"/>
    </location>
</feature>
<proteinExistence type="predicted"/>